<dbReference type="STRING" id="243159.AFE_1051"/>
<dbReference type="EMBL" id="CP001219">
    <property type="protein sequence ID" value="ACK80640.1"/>
    <property type="molecule type" value="Genomic_DNA"/>
</dbReference>
<dbReference type="PaxDb" id="243159-AFE_1051"/>
<keyword evidence="2" id="KW-1185">Reference proteome</keyword>
<dbReference type="AlphaFoldDB" id="B7J7Z9"/>
<organism evidence="1 2">
    <name type="scientific">Acidithiobacillus ferrooxidans (strain ATCC 23270 / DSM 14882 / CIP 104768 / NCIMB 8455)</name>
    <name type="common">Ferrobacillus ferrooxidans (strain ATCC 23270)</name>
    <dbReference type="NCBI Taxonomy" id="243159"/>
    <lineage>
        <taxon>Bacteria</taxon>
        <taxon>Pseudomonadati</taxon>
        <taxon>Pseudomonadota</taxon>
        <taxon>Acidithiobacillia</taxon>
        <taxon>Acidithiobacillales</taxon>
        <taxon>Acidithiobacillaceae</taxon>
        <taxon>Acidithiobacillus</taxon>
    </lineage>
</organism>
<proteinExistence type="predicted"/>
<evidence type="ECO:0000313" key="1">
    <source>
        <dbReference type="EMBL" id="ACK80640.1"/>
    </source>
</evidence>
<name>B7J7Z9_ACIF2</name>
<sequence length="89" mass="9975">MQRCESRNRILFALQSELCGVRLILAVISSALLRCRKAEAWLMSPLFQKGEQGSNGEGALKMKPRRTNATNIPIILPIRIYQSTSKLTS</sequence>
<dbReference type="HOGENOM" id="CLU_2447929_0_0_6"/>
<protein>
    <submittedName>
        <fullName evidence="1">Uncharacterized protein</fullName>
    </submittedName>
</protein>
<reference evidence="1 2" key="1">
    <citation type="journal article" date="2008" name="BMC Genomics">
        <title>Acidithiobacillus ferrooxidans metabolism: from genome sequence to industrial applications.</title>
        <authorList>
            <person name="Valdes J."/>
            <person name="Pedroso I."/>
            <person name="Quatrini R."/>
            <person name="Dodson R.J."/>
            <person name="Tettelin H."/>
            <person name="Blake R.II."/>
            <person name="Eisen J.A."/>
            <person name="Holmes D.S."/>
        </authorList>
    </citation>
    <scope>NUCLEOTIDE SEQUENCE [LARGE SCALE GENOMIC DNA]</scope>
    <source>
        <strain evidence="2">ATCC 23270 / DSM 14882 / CIP 104768 / NCIMB 8455</strain>
    </source>
</reference>
<gene>
    <name evidence="1" type="ordered locus">AFE_1051</name>
</gene>
<dbReference type="Proteomes" id="UP000001362">
    <property type="component" value="Chromosome"/>
</dbReference>
<accession>B7J7Z9</accession>
<evidence type="ECO:0000313" key="2">
    <source>
        <dbReference type="Proteomes" id="UP000001362"/>
    </source>
</evidence>
<dbReference type="KEGG" id="afr:AFE_1051"/>